<dbReference type="PIRSF" id="PIRSF038994">
    <property type="entry name" value="NagA"/>
    <property type="match status" value="1"/>
</dbReference>
<gene>
    <name evidence="5" type="ORF">OSR52_02195</name>
</gene>
<organism evidence="5 6">
    <name type="scientific">Galbibacter pacificus</name>
    <dbReference type="NCBI Taxonomy" id="2996052"/>
    <lineage>
        <taxon>Bacteria</taxon>
        <taxon>Pseudomonadati</taxon>
        <taxon>Bacteroidota</taxon>
        <taxon>Flavobacteriia</taxon>
        <taxon>Flavobacteriales</taxon>
        <taxon>Flavobacteriaceae</taxon>
        <taxon>Galbibacter</taxon>
    </lineage>
</organism>
<keyword evidence="3 4" id="KW-0378">Hydrolase</keyword>
<dbReference type="RefSeq" id="WP_277898420.1">
    <property type="nucleotide sequence ID" value="NZ_JAPMUA010000001.1"/>
</dbReference>
<dbReference type="EMBL" id="JAPMUA010000001">
    <property type="protein sequence ID" value="MDG3584662.1"/>
    <property type="molecule type" value="Genomic_DNA"/>
</dbReference>
<evidence type="ECO:0000313" key="5">
    <source>
        <dbReference type="EMBL" id="MDG3584662.1"/>
    </source>
</evidence>
<dbReference type="PANTHER" id="PTHR11113">
    <property type="entry name" value="N-ACETYLGLUCOSAMINE-6-PHOSPHATE DEACETYLASE"/>
    <property type="match status" value="1"/>
</dbReference>
<evidence type="ECO:0008006" key="7">
    <source>
        <dbReference type="Google" id="ProtNLM"/>
    </source>
</evidence>
<evidence type="ECO:0000256" key="1">
    <source>
        <dbReference type="ARBA" id="ARBA00010716"/>
    </source>
</evidence>
<dbReference type="Gene3D" id="3.20.20.140">
    <property type="entry name" value="Metal-dependent hydrolases"/>
    <property type="match status" value="1"/>
</dbReference>
<keyword evidence="6" id="KW-1185">Reference proteome</keyword>
<sequence>MKEVIYCADCFTNENFQITLKNGQVVSMAKVDSHDRKVLYMAPGLFDIQINGFLHTDFNSFPILENDFLKVIDQMSKQGVLFFLPTVITNSDSNMISLLENINELCLKNPVIQSYVAGIHLEGPFISPDSQARGAHDGAHVKAPDWELFTAFQKASGNRIKLVTLSPEWENSVEFIKKCVQDNVKVALGHTMATDEQIEEAVLAGASLSTHLGNGAPLFLSRNKNIIYDQLANDLLVPSLITDGFHLPVNFIKTVLKVKKNQIILVSDATMFAGMAPGVYNSHIGGKVRLDGKGRLSLYEHKELLAGSAASLLDCINFLLKQGLSTFEEAWEMASNIPYKLMYPERENTDLVLFGLADGEIVIHSAFKSGKRVYKKY</sequence>
<dbReference type="InterPro" id="IPR003764">
    <property type="entry name" value="GlcNAc_6-P_deAcase"/>
</dbReference>
<evidence type="ECO:0000256" key="4">
    <source>
        <dbReference type="PIRNR" id="PIRNR038994"/>
    </source>
</evidence>
<evidence type="ECO:0000313" key="6">
    <source>
        <dbReference type="Proteomes" id="UP001153642"/>
    </source>
</evidence>
<comment type="similarity">
    <text evidence="1 4">Belongs to the metallo-dependent hydrolases superfamily. NagA family.</text>
</comment>
<keyword evidence="2" id="KW-0479">Metal-binding</keyword>
<evidence type="ECO:0000256" key="2">
    <source>
        <dbReference type="ARBA" id="ARBA00022723"/>
    </source>
</evidence>
<dbReference type="InterPro" id="IPR032466">
    <property type="entry name" value="Metal_Hydrolase"/>
</dbReference>
<evidence type="ECO:0000256" key="3">
    <source>
        <dbReference type="ARBA" id="ARBA00022801"/>
    </source>
</evidence>
<dbReference type="Proteomes" id="UP001153642">
    <property type="component" value="Unassembled WGS sequence"/>
</dbReference>
<keyword evidence="4" id="KW-0119">Carbohydrate metabolism</keyword>
<name>A0ABT6FNB4_9FLAO</name>
<comment type="caution">
    <text evidence="5">The sequence shown here is derived from an EMBL/GenBank/DDBJ whole genome shotgun (WGS) entry which is preliminary data.</text>
</comment>
<protein>
    <recommendedName>
        <fullName evidence="7">N-acetylglucosamine-6-phosphate deacetylase</fullName>
    </recommendedName>
</protein>
<proteinExistence type="inferred from homology"/>
<dbReference type="SUPFAM" id="SSF51556">
    <property type="entry name" value="Metallo-dependent hydrolases"/>
    <property type="match status" value="1"/>
</dbReference>
<reference evidence="5" key="1">
    <citation type="submission" date="2022-11" db="EMBL/GenBank/DDBJ databases">
        <title>High-quality draft genome sequence of Galbibacter sp. strain CMA-7.</title>
        <authorList>
            <person name="Wei L."/>
            <person name="Dong C."/>
            <person name="Shao Z."/>
        </authorList>
    </citation>
    <scope>NUCLEOTIDE SEQUENCE</scope>
    <source>
        <strain evidence="5">CMA-7</strain>
    </source>
</reference>
<dbReference type="PANTHER" id="PTHR11113:SF14">
    <property type="entry name" value="N-ACETYLGLUCOSAMINE-6-PHOSPHATE DEACETYLASE"/>
    <property type="match status" value="1"/>
</dbReference>
<accession>A0ABT6FNB4</accession>